<dbReference type="STRING" id="1291052.FC18_GL002343"/>
<feature type="domain" description="Phage tail fibre protein N-terminal" evidence="1">
    <location>
        <begin position="6"/>
        <end position="151"/>
    </location>
</feature>
<dbReference type="RefSeq" id="WP_054678668.1">
    <property type="nucleotide sequence ID" value="NZ_AYYO01000050.1"/>
</dbReference>
<evidence type="ECO:0000259" key="1">
    <source>
        <dbReference type="Pfam" id="PF12571"/>
    </source>
</evidence>
<dbReference type="OrthoDB" id="2300096at2"/>
<organism evidence="2 3">
    <name type="scientific">Lacticaseibacillus sharpeae JCM 1186 = DSM 20505</name>
    <dbReference type="NCBI Taxonomy" id="1291052"/>
    <lineage>
        <taxon>Bacteria</taxon>
        <taxon>Bacillati</taxon>
        <taxon>Bacillota</taxon>
        <taxon>Bacilli</taxon>
        <taxon>Lactobacillales</taxon>
        <taxon>Lactobacillaceae</taxon>
        <taxon>Lacticaseibacillus</taxon>
    </lineage>
</organism>
<protein>
    <recommendedName>
        <fullName evidence="1">Phage tail fibre protein N-terminal domain-containing protein</fullName>
    </recommendedName>
</protein>
<dbReference type="Pfam" id="PF12571">
    <property type="entry name" value="Phage_tail_fib"/>
    <property type="match status" value="1"/>
</dbReference>
<dbReference type="InterPro" id="IPR022225">
    <property type="entry name" value="Phage_tail_fibre_N"/>
</dbReference>
<comment type="caution">
    <text evidence="2">The sequence shown here is derived from an EMBL/GenBank/DDBJ whole genome shotgun (WGS) entry which is preliminary data.</text>
</comment>
<proteinExistence type="predicted"/>
<dbReference type="PATRIC" id="fig|1291052.5.peg.2417"/>
<name>A0A0R1ZI32_9LACO</name>
<reference evidence="2 3" key="1">
    <citation type="journal article" date="2015" name="Genome Announc.">
        <title>Expanding the biotechnology potential of lactobacilli through comparative genomics of 213 strains and associated genera.</title>
        <authorList>
            <person name="Sun Z."/>
            <person name="Harris H.M."/>
            <person name="McCann A."/>
            <person name="Guo C."/>
            <person name="Argimon S."/>
            <person name="Zhang W."/>
            <person name="Yang X."/>
            <person name="Jeffery I.B."/>
            <person name="Cooney J.C."/>
            <person name="Kagawa T.F."/>
            <person name="Liu W."/>
            <person name="Song Y."/>
            <person name="Salvetti E."/>
            <person name="Wrobel A."/>
            <person name="Rasinkangas P."/>
            <person name="Parkhill J."/>
            <person name="Rea M.C."/>
            <person name="O'Sullivan O."/>
            <person name="Ritari J."/>
            <person name="Douillard F.P."/>
            <person name="Paul Ross R."/>
            <person name="Yang R."/>
            <person name="Briner A.E."/>
            <person name="Felis G.E."/>
            <person name="de Vos W.M."/>
            <person name="Barrangou R."/>
            <person name="Klaenhammer T.R."/>
            <person name="Caufield P.W."/>
            <person name="Cui Y."/>
            <person name="Zhang H."/>
            <person name="O'Toole P.W."/>
        </authorList>
    </citation>
    <scope>NUCLEOTIDE SEQUENCE [LARGE SCALE GENOMIC DNA]</scope>
    <source>
        <strain evidence="2 3">DSM 20505</strain>
    </source>
</reference>
<accession>A0A0R1ZI32</accession>
<dbReference type="AlphaFoldDB" id="A0A0R1ZI32"/>
<keyword evidence="3" id="KW-1185">Reference proteome</keyword>
<sequence>MTQFKTSIITAKGHALMAKLLNNQGTAKFTKVVTSDTVYEDEQLEALTDISAIKQSVLVSNVTVTNSSTVTVEVAIENSELTQGYYLNSIGLYAQDPTAGEILYSVTTAEQNAFIPAFNSVTSTGLIIKLITSVSNSDNVSLEINPAATMTREDTVTLISEMMPVKTINGLKPNDEGGVTVTAGGINLLHNTNDFSFYWHANGATVTKETLDGESVLHIVQKNDGTSNGSIAGFYFGAPKNIFLGQDYVVSLDFKGVGSIGRMSGENGGENHFAADEWSRIFQISTCVNVGSAICVYGNSGLGDIDIYVRRVMVEHGRIPHDYQLPVVTSVGGQYPDATTGDIDTSGYAKQSKDNVFSGQNDFSVAPTVSGSPIITKIDYDALVKRVAALEGGTVNE</sequence>
<evidence type="ECO:0000313" key="3">
    <source>
        <dbReference type="Proteomes" id="UP000051679"/>
    </source>
</evidence>
<dbReference type="EMBL" id="AYYO01000050">
    <property type="protein sequence ID" value="KRM54632.1"/>
    <property type="molecule type" value="Genomic_DNA"/>
</dbReference>
<gene>
    <name evidence="2" type="ORF">FC18_GL002343</name>
</gene>
<evidence type="ECO:0000313" key="2">
    <source>
        <dbReference type="EMBL" id="KRM54632.1"/>
    </source>
</evidence>
<dbReference type="Proteomes" id="UP000051679">
    <property type="component" value="Unassembled WGS sequence"/>
</dbReference>